<keyword evidence="4" id="KW-1185">Reference proteome</keyword>
<evidence type="ECO:0000256" key="2">
    <source>
        <dbReference type="RuleBase" id="RU003860"/>
    </source>
</evidence>
<dbReference type="KEGG" id="sva:SVA_0657"/>
<proteinExistence type="inferred from homology"/>
<dbReference type="EMBL" id="AP014936">
    <property type="protein sequence ID" value="BAU47236.1"/>
    <property type="molecule type" value="Genomic_DNA"/>
</dbReference>
<dbReference type="Gene3D" id="3.30.300.90">
    <property type="entry name" value="BolA-like"/>
    <property type="match status" value="1"/>
</dbReference>
<dbReference type="Pfam" id="PF01722">
    <property type="entry name" value="BolA"/>
    <property type="match status" value="1"/>
</dbReference>
<accession>A0A1B4V172</accession>
<sequence length="81" mass="8966">MTQPNDIKRMIEQGMPGARVEVIGDGHHFEALIVSPDFAGKTMIQQHRMVYATLGDKMREEIHALSLRTLTPEEYAATGGA</sequence>
<evidence type="ECO:0000256" key="1">
    <source>
        <dbReference type="ARBA" id="ARBA00005578"/>
    </source>
</evidence>
<dbReference type="InterPro" id="IPR036065">
    <property type="entry name" value="BolA-like_sf"/>
</dbReference>
<dbReference type="PIRSF" id="PIRSF003113">
    <property type="entry name" value="BolA"/>
    <property type="match status" value="1"/>
</dbReference>
<dbReference type="SUPFAM" id="SSF82657">
    <property type="entry name" value="BolA-like"/>
    <property type="match status" value="1"/>
</dbReference>
<dbReference type="PANTHER" id="PTHR46229:SF2">
    <property type="entry name" value="BOLA-LIKE PROTEIN 1"/>
    <property type="match status" value="1"/>
</dbReference>
<dbReference type="PANTHER" id="PTHR46229">
    <property type="entry name" value="BOLA TRANSCRIPTION REGULATOR"/>
    <property type="match status" value="1"/>
</dbReference>
<dbReference type="InterPro" id="IPR002634">
    <property type="entry name" value="BolA"/>
</dbReference>
<comment type="similarity">
    <text evidence="1 2">Belongs to the BolA/IbaG family.</text>
</comment>
<evidence type="ECO:0000313" key="4">
    <source>
        <dbReference type="Proteomes" id="UP000218899"/>
    </source>
</evidence>
<dbReference type="AlphaFoldDB" id="A0A1B4V172"/>
<reference evidence="3 4" key="1">
    <citation type="submission" date="2015-08" db="EMBL/GenBank/DDBJ databases">
        <title>Complete genome sequence of Sulfurifustis variabilis.</title>
        <authorList>
            <person name="Miura A."/>
            <person name="Kojima H."/>
            <person name="Fukui M."/>
        </authorList>
    </citation>
    <scope>NUCLEOTIDE SEQUENCE [LARGE SCALE GENOMIC DNA]</scope>
    <source>
        <strain evidence="4">skN76</strain>
    </source>
</reference>
<dbReference type="OrthoDB" id="9812890at2"/>
<organism evidence="3 4">
    <name type="scientific">Sulfurifustis variabilis</name>
    <dbReference type="NCBI Taxonomy" id="1675686"/>
    <lineage>
        <taxon>Bacteria</taxon>
        <taxon>Pseudomonadati</taxon>
        <taxon>Pseudomonadota</taxon>
        <taxon>Gammaproteobacteria</taxon>
        <taxon>Acidiferrobacterales</taxon>
        <taxon>Acidiferrobacteraceae</taxon>
        <taxon>Sulfurifustis</taxon>
    </lineage>
</organism>
<dbReference type="InterPro" id="IPR050961">
    <property type="entry name" value="BolA/IbaG_stress_morph_reg"/>
</dbReference>
<dbReference type="Proteomes" id="UP000218899">
    <property type="component" value="Chromosome"/>
</dbReference>
<protein>
    <submittedName>
        <fullName evidence="3">BolA family transcriptional regulator</fullName>
    </submittedName>
</protein>
<name>A0A1B4V172_9GAMM</name>
<evidence type="ECO:0000313" key="3">
    <source>
        <dbReference type="EMBL" id="BAU47236.1"/>
    </source>
</evidence>
<gene>
    <name evidence="3" type="ORF">SVA_0657</name>
</gene>